<proteinExistence type="predicted"/>
<keyword evidence="1" id="KW-1133">Transmembrane helix</keyword>
<sequence length="190" mass="20897">MSGIRVTYSGLITFVFGVIGIITGMILTIILTRSLDPIEYGTWGLIMTIIGYVIIIEPVISYWTTRDVARKNLVGKTAIFSSTMFSCGGIIIYILIAYAFGYSTDANHSALVFASILVPVIFLNRTLMAINFGWKPHVVSYGLLAYGIFQIPFSLLFVFHLDMGVSGIIISTLIANVASMIIYAIYARDI</sequence>
<keyword evidence="1" id="KW-0812">Transmembrane</keyword>
<feature type="transmembrane region" description="Helical" evidence="1">
    <location>
        <begin position="138"/>
        <end position="159"/>
    </location>
</feature>
<evidence type="ECO:0008006" key="3">
    <source>
        <dbReference type="Google" id="ProtNLM"/>
    </source>
</evidence>
<feature type="transmembrane region" description="Helical" evidence="1">
    <location>
        <begin position="77"/>
        <end position="100"/>
    </location>
</feature>
<feature type="transmembrane region" description="Helical" evidence="1">
    <location>
        <begin position="43"/>
        <end position="65"/>
    </location>
</feature>
<evidence type="ECO:0000256" key="1">
    <source>
        <dbReference type="SAM" id="Phobius"/>
    </source>
</evidence>
<feature type="transmembrane region" description="Helical" evidence="1">
    <location>
        <begin position="165"/>
        <end position="186"/>
    </location>
</feature>
<dbReference type="AlphaFoldDB" id="A0A382M2X8"/>
<name>A0A382M2X8_9ZZZZ</name>
<organism evidence="2">
    <name type="scientific">marine metagenome</name>
    <dbReference type="NCBI Taxonomy" id="408172"/>
    <lineage>
        <taxon>unclassified sequences</taxon>
        <taxon>metagenomes</taxon>
        <taxon>ecological metagenomes</taxon>
    </lineage>
</organism>
<keyword evidence="1" id="KW-0472">Membrane</keyword>
<reference evidence="2" key="1">
    <citation type="submission" date="2018-05" db="EMBL/GenBank/DDBJ databases">
        <authorList>
            <person name="Lanie J.A."/>
            <person name="Ng W.-L."/>
            <person name="Kazmierczak K.M."/>
            <person name="Andrzejewski T.M."/>
            <person name="Davidsen T.M."/>
            <person name="Wayne K.J."/>
            <person name="Tettelin H."/>
            <person name="Glass J.I."/>
            <person name="Rusch D."/>
            <person name="Podicherti R."/>
            <person name="Tsui H.-C.T."/>
            <person name="Winkler M.E."/>
        </authorList>
    </citation>
    <scope>NUCLEOTIDE SEQUENCE</scope>
</reference>
<accession>A0A382M2X8</accession>
<gene>
    <name evidence="2" type="ORF">METZ01_LOCUS296087</name>
</gene>
<evidence type="ECO:0000313" key="2">
    <source>
        <dbReference type="EMBL" id="SVC43233.1"/>
    </source>
</evidence>
<feature type="transmembrane region" description="Helical" evidence="1">
    <location>
        <begin position="12"/>
        <end position="31"/>
    </location>
</feature>
<protein>
    <recommendedName>
        <fullName evidence="3">Polysaccharide biosynthesis protein C-terminal domain-containing protein</fullName>
    </recommendedName>
</protein>
<feature type="transmembrane region" description="Helical" evidence="1">
    <location>
        <begin position="106"/>
        <end position="126"/>
    </location>
</feature>
<dbReference type="EMBL" id="UINC01090898">
    <property type="protein sequence ID" value="SVC43233.1"/>
    <property type="molecule type" value="Genomic_DNA"/>
</dbReference>
<feature type="non-terminal residue" evidence="2">
    <location>
        <position position="190"/>
    </location>
</feature>